<protein>
    <submittedName>
        <fullName evidence="2">Uncharacterized protein</fullName>
    </submittedName>
</protein>
<evidence type="ECO:0000313" key="2">
    <source>
        <dbReference type="EMBL" id="CAG2225370.1"/>
    </source>
</evidence>
<dbReference type="AlphaFoldDB" id="A0A8S3T0M6"/>
<proteinExistence type="predicted"/>
<feature type="transmembrane region" description="Helical" evidence="1">
    <location>
        <begin position="134"/>
        <end position="156"/>
    </location>
</feature>
<name>A0A8S3T0M6_MYTED</name>
<reference evidence="2" key="1">
    <citation type="submission" date="2021-03" db="EMBL/GenBank/DDBJ databases">
        <authorList>
            <person name="Bekaert M."/>
        </authorList>
    </citation>
    <scope>NUCLEOTIDE SEQUENCE</scope>
</reference>
<comment type="caution">
    <text evidence="2">The sequence shown here is derived from an EMBL/GenBank/DDBJ whole genome shotgun (WGS) entry which is preliminary data.</text>
</comment>
<evidence type="ECO:0000313" key="3">
    <source>
        <dbReference type="Proteomes" id="UP000683360"/>
    </source>
</evidence>
<organism evidence="2 3">
    <name type="scientific">Mytilus edulis</name>
    <name type="common">Blue mussel</name>
    <dbReference type="NCBI Taxonomy" id="6550"/>
    <lineage>
        <taxon>Eukaryota</taxon>
        <taxon>Metazoa</taxon>
        <taxon>Spiralia</taxon>
        <taxon>Lophotrochozoa</taxon>
        <taxon>Mollusca</taxon>
        <taxon>Bivalvia</taxon>
        <taxon>Autobranchia</taxon>
        <taxon>Pteriomorphia</taxon>
        <taxon>Mytilida</taxon>
        <taxon>Mytiloidea</taxon>
        <taxon>Mytilidae</taxon>
        <taxon>Mytilinae</taxon>
        <taxon>Mytilus</taxon>
    </lineage>
</organism>
<dbReference type="Proteomes" id="UP000683360">
    <property type="component" value="Unassembled WGS sequence"/>
</dbReference>
<keyword evidence="3" id="KW-1185">Reference proteome</keyword>
<dbReference type="EMBL" id="CAJPWZ010001847">
    <property type="protein sequence ID" value="CAG2225370.1"/>
    <property type="molecule type" value="Genomic_DNA"/>
</dbReference>
<gene>
    <name evidence="2" type="ORF">MEDL_38491</name>
</gene>
<accession>A0A8S3T0M6</accession>
<sequence length="216" mass="23807">MIDGLGRVLMHPLLPNAAFVKSTEDPVLVDIGVLERETHKKIHLVQMHGSSSKGFSTVGAVHYDSPLARTLLPTRILVRSTSNCCCWCRFPWNTSIGCLVVFILLIMTYLTAAVPSTTTDKTSGEIDSGQIGGIIGGSIAFGILLTLIMICGIRYFRTRNCNDNADPYIDVIPDYELRQYAEKEECSSTDSPPPPYQIQPAINHNFYFDSSPGHKV</sequence>
<keyword evidence="1" id="KW-0812">Transmembrane</keyword>
<keyword evidence="1" id="KW-1133">Transmembrane helix</keyword>
<evidence type="ECO:0000256" key="1">
    <source>
        <dbReference type="SAM" id="Phobius"/>
    </source>
</evidence>
<feature type="transmembrane region" description="Helical" evidence="1">
    <location>
        <begin position="96"/>
        <end position="114"/>
    </location>
</feature>
<keyword evidence="1" id="KW-0472">Membrane</keyword>